<dbReference type="AlphaFoldDB" id="A0AAD9J2Z9"/>
<name>A0AAD9J2Z9_9ANNE</name>
<keyword evidence="1" id="KW-0226">DNA condensation</keyword>
<dbReference type="EMBL" id="JAODUP010000737">
    <property type="protein sequence ID" value="KAK2144695.1"/>
    <property type="molecule type" value="Genomic_DNA"/>
</dbReference>
<keyword evidence="3" id="KW-0812">Transmembrane</keyword>
<dbReference type="PANTHER" id="PTHR14222">
    <property type="entry name" value="CONDENSIN"/>
    <property type="match status" value="1"/>
</dbReference>
<protein>
    <submittedName>
        <fullName evidence="4">Uncharacterized protein</fullName>
    </submittedName>
</protein>
<gene>
    <name evidence="4" type="ORF">LSH36_737g05066</name>
</gene>
<dbReference type="GO" id="GO:0000796">
    <property type="term" value="C:condensin complex"/>
    <property type="evidence" value="ECO:0007669"/>
    <property type="project" value="TreeGrafter"/>
</dbReference>
<dbReference type="InterPro" id="IPR026971">
    <property type="entry name" value="CND1/NCAPD3"/>
</dbReference>
<dbReference type="GO" id="GO:0042393">
    <property type="term" value="F:histone binding"/>
    <property type="evidence" value="ECO:0007669"/>
    <property type="project" value="TreeGrafter"/>
</dbReference>
<proteinExistence type="predicted"/>
<feature type="transmembrane region" description="Helical" evidence="3">
    <location>
        <begin position="284"/>
        <end position="307"/>
    </location>
</feature>
<sequence>VRSRAISIFAQCMASKQQTLISVVKEVLTPQQSVGRPPLSRIIETPDKQGTGSNSAQQMPEVDTSPLVRILTAVRHSTPDQTSSSLTSNGYSTMINIQLTPGLMITLSDSKGVTSMLRRRASDVKVSVRKAALQALENIIKLVDSFNKENLDILEERSRDPALSVRKQALHCLTSLLVDMPNCDLIKRRYLQKICQSWGTAGKLKQSLVSALQTHIGTENNEGAWMLLAKMTSFTNKFDASFVVDYWEQYARDAPDNESHLVEKVLLVLGQVSKYLAAEKCQELASELCFVVLLLIGIVTICAVILLRCRFVLHHYAEIGQQNRKISALD</sequence>
<dbReference type="InterPro" id="IPR016024">
    <property type="entry name" value="ARM-type_fold"/>
</dbReference>
<dbReference type="GO" id="GO:0010032">
    <property type="term" value="P:meiotic chromosome condensation"/>
    <property type="evidence" value="ECO:0007669"/>
    <property type="project" value="TreeGrafter"/>
</dbReference>
<dbReference type="SUPFAM" id="SSF48371">
    <property type="entry name" value="ARM repeat"/>
    <property type="match status" value="1"/>
</dbReference>
<organism evidence="4 5">
    <name type="scientific">Paralvinella palmiformis</name>
    <dbReference type="NCBI Taxonomy" id="53620"/>
    <lineage>
        <taxon>Eukaryota</taxon>
        <taxon>Metazoa</taxon>
        <taxon>Spiralia</taxon>
        <taxon>Lophotrochozoa</taxon>
        <taxon>Annelida</taxon>
        <taxon>Polychaeta</taxon>
        <taxon>Sedentaria</taxon>
        <taxon>Canalipalpata</taxon>
        <taxon>Terebellida</taxon>
        <taxon>Terebelliformia</taxon>
        <taxon>Alvinellidae</taxon>
        <taxon>Paralvinella</taxon>
    </lineage>
</organism>
<dbReference type="Pfam" id="PF12765">
    <property type="entry name" value="Cohesin_HEAT"/>
    <property type="match status" value="2"/>
</dbReference>
<evidence type="ECO:0000256" key="2">
    <source>
        <dbReference type="SAM" id="MobiDB-lite"/>
    </source>
</evidence>
<dbReference type="PANTHER" id="PTHR14222:SF1">
    <property type="entry name" value="CONDENSIN-2 COMPLEX SUBUNIT D3"/>
    <property type="match status" value="1"/>
</dbReference>
<feature type="compositionally biased region" description="Polar residues" evidence="2">
    <location>
        <begin position="48"/>
        <end position="58"/>
    </location>
</feature>
<keyword evidence="5" id="KW-1185">Reference proteome</keyword>
<feature type="region of interest" description="Disordered" evidence="2">
    <location>
        <begin position="34"/>
        <end position="62"/>
    </location>
</feature>
<evidence type="ECO:0000313" key="4">
    <source>
        <dbReference type="EMBL" id="KAK2144695.1"/>
    </source>
</evidence>
<dbReference type="InterPro" id="IPR011989">
    <property type="entry name" value="ARM-like"/>
</dbReference>
<comment type="caution">
    <text evidence="4">The sequence shown here is derived from an EMBL/GenBank/DDBJ whole genome shotgun (WGS) entry which is preliminary data.</text>
</comment>
<feature type="non-terminal residue" evidence="4">
    <location>
        <position position="1"/>
    </location>
</feature>
<evidence type="ECO:0000313" key="5">
    <source>
        <dbReference type="Proteomes" id="UP001208570"/>
    </source>
</evidence>
<keyword evidence="3" id="KW-1133">Transmembrane helix</keyword>
<evidence type="ECO:0000256" key="3">
    <source>
        <dbReference type="SAM" id="Phobius"/>
    </source>
</evidence>
<dbReference type="Gene3D" id="1.25.10.10">
    <property type="entry name" value="Leucine-rich Repeat Variant"/>
    <property type="match status" value="1"/>
</dbReference>
<dbReference type="InterPro" id="IPR026003">
    <property type="entry name" value="Cohesin_HEAT"/>
</dbReference>
<accession>A0AAD9J2Z9</accession>
<reference evidence="4" key="1">
    <citation type="journal article" date="2023" name="Mol. Biol. Evol.">
        <title>Third-Generation Sequencing Reveals the Adaptive Role of the Epigenome in Three Deep-Sea Polychaetes.</title>
        <authorList>
            <person name="Perez M."/>
            <person name="Aroh O."/>
            <person name="Sun Y."/>
            <person name="Lan Y."/>
            <person name="Juniper S.K."/>
            <person name="Young C.R."/>
            <person name="Angers B."/>
            <person name="Qian P.Y."/>
        </authorList>
    </citation>
    <scope>NUCLEOTIDE SEQUENCE</scope>
    <source>
        <strain evidence="4">P08H-3</strain>
    </source>
</reference>
<evidence type="ECO:0000256" key="1">
    <source>
        <dbReference type="ARBA" id="ARBA00023067"/>
    </source>
</evidence>
<keyword evidence="3" id="KW-0472">Membrane</keyword>
<dbReference type="Proteomes" id="UP001208570">
    <property type="component" value="Unassembled WGS sequence"/>
</dbReference>
<dbReference type="GO" id="GO:0000779">
    <property type="term" value="C:condensed chromosome, centromeric region"/>
    <property type="evidence" value="ECO:0007669"/>
    <property type="project" value="TreeGrafter"/>
</dbReference>
<dbReference type="GO" id="GO:0007076">
    <property type="term" value="P:mitotic chromosome condensation"/>
    <property type="evidence" value="ECO:0007669"/>
    <property type="project" value="InterPro"/>
</dbReference>